<evidence type="ECO:0000313" key="1">
    <source>
        <dbReference type="EMBL" id="KKT43554.1"/>
    </source>
</evidence>
<gene>
    <name evidence="1" type="ORF">UW32_C0001G0146</name>
</gene>
<accession>A0A0G1K6S1</accession>
<proteinExistence type="predicted"/>
<dbReference type="AlphaFoldDB" id="A0A0G1K6S1"/>
<sequence length="122" mass="13596">MRAGFSSVKKIEISGHVLFSRKKYRGRIRNGVIESDSLARCTLVYSLATPKAKSRTENISGSLPKRLKLGTRTPRVGVLKHRASSDIFPAPLIRNILMFVSRITRIGVLFYSLANEGVGFFN</sequence>
<organism evidence="1 2">
    <name type="scientific">Candidatus Wolfebacteria bacterium GW2011_GWE2_44_13</name>
    <dbReference type="NCBI Taxonomy" id="1619017"/>
    <lineage>
        <taxon>Bacteria</taxon>
        <taxon>Candidatus Wolfeibacteriota</taxon>
    </lineage>
</organism>
<protein>
    <submittedName>
        <fullName evidence="1">Uncharacterized protein</fullName>
    </submittedName>
</protein>
<dbReference type="EMBL" id="LCHW01000001">
    <property type="protein sequence ID" value="KKT43554.1"/>
    <property type="molecule type" value="Genomic_DNA"/>
</dbReference>
<comment type="caution">
    <text evidence="1">The sequence shown here is derived from an EMBL/GenBank/DDBJ whole genome shotgun (WGS) entry which is preliminary data.</text>
</comment>
<evidence type="ECO:0000313" key="2">
    <source>
        <dbReference type="Proteomes" id="UP000034051"/>
    </source>
</evidence>
<name>A0A0G1K6S1_9BACT</name>
<reference evidence="1 2" key="1">
    <citation type="journal article" date="2015" name="Nature">
        <title>rRNA introns, odd ribosomes, and small enigmatic genomes across a large radiation of phyla.</title>
        <authorList>
            <person name="Brown C.T."/>
            <person name="Hug L.A."/>
            <person name="Thomas B.C."/>
            <person name="Sharon I."/>
            <person name="Castelle C.J."/>
            <person name="Singh A."/>
            <person name="Wilkins M.J."/>
            <person name="Williams K.H."/>
            <person name="Banfield J.F."/>
        </authorList>
    </citation>
    <scope>NUCLEOTIDE SEQUENCE [LARGE SCALE GENOMIC DNA]</scope>
</reference>
<dbReference type="Proteomes" id="UP000034051">
    <property type="component" value="Unassembled WGS sequence"/>
</dbReference>